<dbReference type="STRING" id="1852522.SAMN06295960_4937"/>
<dbReference type="RefSeq" id="WP_085499061.1">
    <property type="nucleotide sequence ID" value="NZ_FXAZ01000012.1"/>
</dbReference>
<name>A0A1X7LZV8_9BACL</name>
<protein>
    <submittedName>
        <fullName evidence="2">Stage II sporulation protein M</fullName>
    </submittedName>
</protein>
<keyword evidence="1" id="KW-1133">Transmembrane helix</keyword>
<dbReference type="AlphaFoldDB" id="A0A1X7LZV8"/>
<dbReference type="PANTHER" id="PTHR35337:SF1">
    <property type="entry name" value="SLR1478 PROTEIN"/>
    <property type="match status" value="1"/>
</dbReference>
<evidence type="ECO:0000313" key="2">
    <source>
        <dbReference type="EMBL" id="SMG59351.1"/>
    </source>
</evidence>
<gene>
    <name evidence="2" type="ORF">SAMN06295960_4937</name>
</gene>
<dbReference type="Proteomes" id="UP000193834">
    <property type="component" value="Unassembled WGS sequence"/>
</dbReference>
<dbReference type="InterPro" id="IPR002798">
    <property type="entry name" value="SpoIIM-like"/>
</dbReference>
<dbReference type="PANTHER" id="PTHR35337">
    <property type="entry name" value="SLR1478 PROTEIN"/>
    <property type="match status" value="1"/>
</dbReference>
<reference evidence="2 3" key="1">
    <citation type="submission" date="2017-04" db="EMBL/GenBank/DDBJ databases">
        <authorList>
            <person name="Afonso C.L."/>
            <person name="Miller P.J."/>
            <person name="Scott M.A."/>
            <person name="Spackman E."/>
            <person name="Goraichik I."/>
            <person name="Dimitrov K.M."/>
            <person name="Suarez D.L."/>
            <person name="Swayne D.E."/>
        </authorList>
    </citation>
    <scope>NUCLEOTIDE SEQUENCE [LARGE SCALE GENOMIC DNA]</scope>
    <source>
        <strain evidence="2 3">11</strain>
    </source>
</reference>
<keyword evidence="1" id="KW-0472">Membrane</keyword>
<feature type="transmembrane region" description="Helical" evidence="1">
    <location>
        <begin position="79"/>
        <end position="110"/>
    </location>
</feature>
<evidence type="ECO:0000256" key="1">
    <source>
        <dbReference type="SAM" id="Phobius"/>
    </source>
</evidence>
<organism evidence="2 3">
    <name type="scientific">Paenibacillus aquistagni</name>
    <dbReference type="NCBI Taxonomy" id="1852522"/>
    <lineage>
        <taxon>Bacteria</taxon>
        <taxon>Bacillati</taxon>
        <taxon>Bacillota</taxon>
        <taxon>Bacilli</taxon>
        <taxon>Bacillales</taxon>
        <taxon>Paenibacillaceae</taxon>
        <taxon>Paenibacillus</taxon>
    </lineage>
</organism>
<feature type="transmembrane region" description="Helical" evidence="1">
    <location>
        <begin position="130"/>
        <end position="151"/>
    </location>
</feature>
<dbReference type="OrthoDB" id="161024at2"/>
<keyword evidence="3" id="KW-1185">Reference proteome</keyword>
<evidence type="ECO:0000313" key="3">
    <source>
        <dbReference type="Proteomes" id="UP000193834"/>
    </source>
</evidence>
<keyword evidence="1" id="KW-0812">Transmembrane</keyword>
<feature type="transmembrane region" description="Helical" evidence="1">
    <location>
        <begin position="14"/>
        <end position="33"/>
    </location>
</feature>
<dbReference type="EMBL" id="FXAZ01000012">
    <property type="protein sequence ID" value="SMG59351.1"/>
    <property type="molecule type" value="Genomic_DNA"/>
</dbReference>
<dbReference type="Pfam" id="PF01944">
    <property type="entry name" value="SpoIIM"/>
    <property type="match status" value="1"/>
</dbReference>
<feature type="transmembrane region" description="Helical" evidence="1">
    <location>
        <begin position="177"/>
        <end position="200"/>
    </location>
</feature>
<accession>A0A1X7LZV8</accession>
<proteinExistence type="predicted"/>
<sequence>MLSFKAFLRSLIEIKWYIFASALLMIAGYAIGYQSNTLEQFLMGQLEALKELQQQASQSSNQELSFFITIFYNNAIKSVLIMFAGIIGGIIPAAFLLINGMVIGLLMRIMSEAGVDMTSLVVKGLLPHGILEIPAIIIAAAFGLRFGILVFQRMSSQYRSNPLNLTIGLWSKKTAAAAVWITFILLIAAIIESTITFWLLS</sequence>